<evidence type="ECO:0000256" key="1">
    <source>
        <dbReference type="SAM" id="Phobius"/>
    </source>
</evidence>
<dbReference type="KEGG" id="hli:HLI_04195"/>
<keyword evidence="1" id="KW-0472">Membrane</keyword>
<name>A0A410M9X6_9BACI</name>
<dbReference type="RefSeq" id="WP_128523276.1">
    <property type="nucleotide sequence ID" value="NZ_CP026118.1"/>
</dbReference>
<dbReference type="AlphaFoldDB" id="A0A410M9X6"/>
<gene>
    <name evidence="2" type="ORF">HLI_04195</name>
</gene>
<proteinExistence type="predicted"/>
<dbReference type="Proteomes" id="UP000287756">
    <property type="component" value="Chromosome"/>
</dbReference>
<feature type="transmembrane region" description="Helical" evidence="1">
    <location>
        <begin position="14"/>
        <end position="32"/>
    </location>
</feature>
<feature type="transmembrane region" description="Helical" evidence="1">
    <location>
        <begin position="44"/>
        <end position="66"/>
    </location>
</feature>
<dbReference type="OrthoDB" id="2971690at2"/>
<sequence length="71" mass="8391">MERPEKVKLSDEKFHYVIAVVALSSWLLHFVFNQDLYEREEIYAGISFICITVPLYVTCVFAYYHLNVINT</sequence>
<organism evidence="2 3">
    <name type="scientific">Halobacillus litoralis</name>
    <dbReference type="NCBI Taxonomy" id="45668"/>
    <lineage>
        <taxon>Bacteria</taxon>
        <taxon>Bacillati</taxon>
        <taxon>Bacillota</taxon>
        <taxon>Bacilli</taxon>
        <taxon>Bacillales</taxon>
        <taxon>Bacillaceae</taxon>
        <taxon>Halobacillus</taxon>
    </lineage>
</organism>
<keyword evidence="1" id="KW-0812">Transmembrane</keyword>
<accession>A0A410M9X6</accession>
<protein>
    <submittedName>
        <fullName evidence="2">Uncharacterized protein</fullName>
    </submittedName>
</protein>
<dbReference type="EMBL" id="CP026118">
    <property type="protein sequence ID" value="QAS51478.1"/>
    <property type="molecule type" value="Genomic_DNA"/>
</dbReference>
<keyword evidence="1" id="KW-1133">Transmembrane helix</keyword>
<evidence type="ECO:0000313" key="3">
    <source>
        <dbReference type="Proteomes" id="UP000287756"/>
    </source>
</evidence>
<reference evidence="2 3" key="1">
    <citation type="submission" date="2018-01" db="EMBL/GenBank/DDBJ databases">
        <title>The whole genome sequencing and assembly of Halobacillus litoralis ERB031 strain.</title>
        <authorList>
            <person name="Lee S.-J."/>
            <person name="Park M.-K."/>
            <person name="Kim J.-Y."/>
            <person name="Lee Y.-J."/>
            <person name="Yi H."/>
            <person name="Bahn Y.-S."/>
            <person name="Kim J.F."/>
            <person name="Lee D.-W."/>
        </authorList>
    </citation>
    <scope>NUCLEOTIDE SEQUENCE [LARGE SCALE GENOMIC DNA]</scope>
    <source>
        <strain evidence="2 3">ERB 031</strain>
    </source>
</reference>
<evidence type="ECO:0000313" key="2">
    <source>
        <dbReference type="EMBL" id="QAS51478.1"/>
    </source>
</evidence>